<evidence type="ECO:0000256" key="1">
    <source>
        <dbReference type="SAM" id="MobiDB-lite"/>
    </source>
</evidence>
<sequence>MSSTLKSGFMDMDDYDFRSVRYTRSWVIAGFIILAVAIALAAASIALPTFLLVNPTVFDATNADLNKARSFGYTQVCFTSDNTCQYRNPNLVNDEFSSLMTNLRLAELAMHAIGIIIMCICFIAALALIIVWYKKETDNRCFQIWRLLIGIFLMLAGFCLQSSIIMIHVEQFQDKYGKSSGYPYGFNQWSESQRTTTSISYGSAYILLWLATLLCFISAWIFLGTYCCWTADNVDDDDNDYQPSLPRFSTDSDSMSRRGTESSVIYRDN</sequence>
<dbReference type="AlphaFoldDB" id="A0AA85J1J3"/>
<feature type="transmembrane region" description="Helical" evidence="2">
    <location>
        <begin position="26"/>
        <end position="47"/>
    </location>
</feature>
<reference evidence="3" key="1">
    <citation type="submission" date="2022-06" db="EMBL/GenBank/DDBJ databases">
        <authorList>
            <person name="Berger JAMES D."/>
            <person name="Berger JAMES D."/>
        </authorList>
    </citation>
    <scope>NUCLEOTIDE SEQUENCE [LARGE SCALE GENOMIC DNA]</scope>
</reference>
<feature type="transmembrane region" description="Helical" evidence="2">
    <location>
        <begin position="145"/>
        <end position="169"/>
    </location>
</feature>
<keyword evidence="2" id="KW-1133">Transmembrane helix</keyword>
<dbReference type="Gene3D" id="1.20.140.150">
    <property type="match status" value="1"/>
</dbReference>
<protein>
    <submittedName>
        <fullName evidence="4">Uncharacterized protein</fullName>
    </submittedName>
</protein>
<keyword evidence="3" id="KW-1185">Reference proteome</keyword>
<keyword evidence="2" id="KW-0472">Membrane</keyword>
<accession>A0AA85J1J3</accession>
<reference evidence="4" key="2">
    <citation type="submission" date="2023-11" db="UniProtKB">
        <authorList>
            <consortium name="WormBaseParasite"/>
        </authorList>
    </citation>
    <scope>IDENTIFICATION</scope>
</reference>
<feature type="region of interest" description="Disordered" evidence="1">
    <location>
        <begin position="245"/>
        <end position="269"/>
    </location>
</feature>
<evidence type="ECO:0000313" key="3">
    <source>
        <dbReference type="Proteomes" id="UP000050795"/>
    </source>
</evidence>
<proteinExistence type="predicted"/>
<feature type="transmembrane region" description="Helical" evidence="2">
    <location>
        <begin position="108"/>
        <end position="133"/>
    </location>
</feature>
<keyword evidence="2" id="KW-0812">Transmembrane</keyword>
<feature type="transmembrane region" description="Helical" evidence="2">
    <location>
        <begin position="204"/>
        <end position="223"/>
    </location>
</feature>
<organism evidence="3 4">
    <name type="scientific">Trichobilharzia regenti</name>
    <name type="common">Nasal bird schistosome</name>
    <dbReference type="NCBI Taxonomy" id="157069"/>
    <lineage>
        <taxon>Eukaryota</taxon>
        <taxon>Metazoa</taxon>
        <taxon>Spiralia</taxon>
        <taxon>Lophotrochozoa</taxon>
        <taxon>Platyhelminthes</taxon>
        <taxon>Trematoda</taxon>
        <taxon>Digenea</taxon>
        <taxon>Strigeidida</taxon>
        <taxon>Schistosomatoidea</taxon>
        <taxon>Schistosomatidae</taxon>
        <taxon>Trichobilharzia</taxon>
    </lineage>
</organism>
<evidence type="ECO:0000313" key="4">
    <source>
        <dbReference type="WBParaSite" id="TREG1_124160.1"/>
    </source>
</evidence>
<dbReference type="Proteomes" id="UP000050795">
    <property type="component" value="Unassembled WGS sequence"/>
</dbReference>
<evidence type="ECO:0000256" key="2">
    <source>
        <dbReference type="SAM" id="Phobius"/>
    </source>
</evidence>
<dbReference type="WBParaSite" id="TREG1_124160.1">
    <property type="protein sequence ID" value="TREG1_124160.1"/>
    <property type="gene ID" value="TREG1_124160"/>
</dbReference>
<name>A0AA85J1J3_TRIRE</name>